<gene>
    <name evidence="1" type="ORF">BOA8489_02384</name>
</gene>
<protein>
    <submittedName>
        <fullName evidence="1">Uncharacterized protein</fullName>
    </submittedName>
</protein>
<dbReference type="AlphaFoldDB" id="A0A238J1S2"/>
<accession>A0A238J1S2</accession>
<reference evidence="1 2" key="1">
    <citation type="submission" date="2017-05" db="EMBL/GenBank/DDBJ databases">
        <authorList>
            <person name="Song R."/>
            <person name="Chenine A.L."/>
            <person name="Ruprecht R.M."/>
        </authorList>
    </citation>
    <scope>NUCLEOTIDE SEQUENCE [LARGE SCALE GENOMIC DNA]</scope>
    <source>
        <strain evidence="1 2">CECT 8489</strain>
    </source>
</reference>
<evidence type="ECO:0000313" key="2">
    <source>
        <dbReference type="Proteomes" id="UP000201838"/>
    </source>
</evidence>
<sequence length="44" mass="4830">MKISHDSNILGYFTEVHLCVRGKVENGQSIAPTMITILGLEPDT</sequence>
<proteinExistence type="predicted"/>
<keyword evidence="2" id="KW-1185">Reference proteome</keyword>
<organism evidence="1 2">
    <name type="scientific">Boseongicola aestuarii</name>
    <dbReference type="NCBI Taxonomy" id="1470561"/>
    <lineage>
        <taxon>Bacteria</taxon>
        <taxon>Pseudomonadati</taxon>
        <taxon>Pseudomonadota</taxon>
        <taxon>Alphaproteobacteria</taxon>
        <taxon>Rhodobacterales</taxon>
        <taxon>Paracoccaceae</taxon>
        <taxon>Boseongicola</taxon>
    </lineage>
</organism>
<evidence type="ECO:0000313" key="1">
    <source>
        <dbReference type="EMBL" id="SMX24261.1"/>
    </source>
</evidence>
<dbReference type="EMBL" id="FXXQ01000007">
    <property type="protein sequence ID" value="SMX24261.1"/>
    <property type="molecule type" value="Genomic_DNA"/>
</dbReference>
<dbReference type="Proteomes" id="UP000201838">
    <property type="component" value="Unassembled WGS sequence"/>
</dbReference>
<name>A0A238J1S2_9RHOB</name>